<protein>
    <submittedName>
        <fullName evidence="1">Uncharacterized protein</fullName>
    </submittedName>
</protein>
<comment type="caution">
    <text evidence="1">The sequence shown here is derived from an EMBL/GenBank/DDBJ whole genome shotgun (WGS) entry which is preliminary data.</text>
</comment>
<reference evidence="1 2" key="1">
    <citation type="submission" date="2016-12" db="EMBL/GenBank/DDBJ databases">
        <title>The genomes of Aspergillus section Nigri reveals drivers in fungal speciation.</title>
        <authorList>
            <consortium name="DOE Joint Genome Institute"/>
            <person name="Vesth T.C."/>
            <person name="Nybo J."/>
            <person name="Theobald S."/>
            <person name="Brandl J."/>
            <person name="Frisvad J.C."/>
            <person name="Nielsen K.F."/>
            <person name="Lyhne E.K."/>
            <person name="Kogle M.E."/>
            <person name="Kuo A."/>
            <person name="Riley R."/>
            <person name="Clum A."/>
            <person name="Nolan M."/>
            <person name="Lipzen A."/>
            <person name="Salamov A."/>
            <person name="Henrissat B."/>
            <person name="Wiebenga A."/>
            <person name="De Vries R.P."/>
            <person name="Grigoriev I.V."/>
            <person name="Mortensen U.H."/>
            <person name="Andersen M.R."/>
            <person name="Baker S.E."/>
        </authorList>
    </citation>
    <scope>NUCLEOTIDE SEQUENCE [LARGE SCALE GENOMIC DNA]</scope>
    <source>
        <strain evidence="1 2">CBS 115572</strain>
    </source>
</reference>
<sequence length="284" mass="32519">MATDPNPLNLDAQIHPLAHAREHVLFDLLARYLPADSPITAAQAAREINAHFPYFQPRYDPTLPHQESGQDFCFNFWELAFRLPPQLDYREEPMQRFLALRDALSELPPVILKDGDEFDGRSAWNPPFYFHMMLIERLNQIGNPEEVGDKWDIRWRNMNGFLAHLTNSGKRSYLGNALTTIRMGLEENPRKAQPKNITYNCRAPAAAIWFILCAPKIYAGCREGISSGRPSMSLWTGESGLNLPRWEFWLERLETLKGHSVTTQETKDMCQAAIEAMNRCTVDG</sequence>
<accession>A0A317VSR0</accession>
<proteinExistence type="predicted"/>
<organism evidence="1 2">
    <name type="scientific">Aspergillus sclerotioniger CBS 115572</name>
    <dbReference type="NCBI Taxonomy" id="1450535"/>
    <lineage>
        <taxon>Eukaryota</taxon>
        <taxon>Fungi</taxon>
        <taxon>Dikarya</taxon>
        <taxon>Ascomycota</taxon>
        <taxon>Pezizomycotina</taxon>
        <taxon>Eurotiomycetes</taxon>
        <taxon>Eurotiomycetidae</taxon>
        <taxon>Eurotiales</taxon>
        <taxon>Aspergillaceae</taxon>
        <taxon>Aspergillus</taxon>
        <taxon>Aspergillus subgen. Circumdati</taxon>
    </lineage>
</organism>
<dbReference type="Pfam" id="PF12311">
    <property type="entry name" value="DUF3632"/>
    <property type="match status" value="1"/>
</dbReference>
<dbReference type="PANTHER" id="PTHR38797:SF4">
    <property type="entry name" value="NUCLEAR PORE COMPLEX PROTEIN NUP85"/>
    <property type="match status" value="1"/>
</dbReference>
<dbReference type="PANTHER" id="PTHR38797">
    <property type="entry name" value="NUCLEAR PORE COMPLEX PROTEIN NUP85-RELATED"/>
    <property type="match status" value="1"/>
</dbReference>
<dbReference type="Proteomes" id="UP000246702">
    <property type="component" value="Unassembled WGS sequence"/>
</dbReference>
<dbReference type="InterPro" id="IPR053204">
    <property type="entry name" value="Oxopyrrolidines_Biosynth-assoc"/>
</dbReference>
<dbReference type="AlphaFoldDB" id="A0A317VSR0"/>
<name>A0A317VSR0_9EURO</name>
<evidence type="ECO:0000313" key="1">
    <source>
        <dbReference type="EMBL" id="PWY76067.1"/>
    </source>
</evidence>
<dbReference type="OrthoDB" id="3350591at2759"/>
<dbReference type="InterPro" id="IPR022085">
    <property type="entry name" value="OpdG"/>
</dbReference>
<dbReference type="GeneID" id="37114637"/>
<evidence type="ECO:0000313" key="2">
    <source>
        <dbReference type="Proteomes" id="UP000246702"/>
    </source>
</evidence>
<gene>
    <name evidence="1" type="ORF">BO94DRAFT_538463</name>
</gene>
<keyword evidence="2" id="KW-1185">Reference proteome</keyword>
<dbReference type="EMBL" id="MSFK01000028">
    <property type="protein sequence ID" value="PWY76067.1"/>
    <property type="molecule type" value="Genomic_DNA"/>
</dbReference>
<dbReference type="STRING" id="1450535.A0A317VSR0"/>
<dbReference type="RefSeq" id="XP_025464064.1">
    <property type="nucleotide sequence ID" value="XM_025612494.1"/>
</dbReference>